<organism evidence="2 3">
    <name type="scientific">Oncorhynchus mykiss</name>
    <name type="common">Rainbow trout</name>
    <name type="synonym">Salmo gairdneri</name>
    <dbReference type="NCBI Taxonomy" id="8022"/>
    <lineage>
        <taxon>Eukaryota</taxon>
        <taxon>Metazoa</taxon>
        <taxon>Chordata</taxon>
        <taxon>Craniata</taxon>
        <taxon>Vertebrata</taxon>
        <taxon>Euteleostomi</taxon>
        <taxon>Actinopterygii</taxon>
        <taxon>Neopterygii</taxon>
        <taxon>Teleostei</taxon>
        <taxon>Protacanthopterygii</taxon>
        <taxon>Salmoniformes</taxon>
        <taxon>Salmonidae</taxon>
        <taxon>Salmoninae</taxon>
        <taxon>Oncorhynchus</taxon>
    </lineage>
</organism>
<evidence type="ECO:0000313" key="3">
    <source>
        <dbReference type="Proteomes" id="UP000193380"/>
    </source>
</evidence>
<dbReference type="GO" id="GO:0005783">
    <property type="term" value="C:endoplasmic reticulum"/>
    <property type="evidence" value="ECO:0007669"/>
    <property type="project" value="TreeGrafter"/>
</dbReference>
<evidence type="ECO:0000256" key="1">
    <source>
        <dbReference type="SAM" id="Phobius"/>
    </source>
</evidence>
<accession>A0A060X929</accession>
<reference evidence="2" key="2">
    <citation type="submission" date="2014-03" db="EMBL/GenBank/DDBJ databases">
        <authorList>
            <person name="Genoscope - CEA"/>
        </authorList>
    </citation>
    <scope>NUCLEOTIDE SEQUENCE</scope>
</reference>
<dbReference type="PANTHER" id="PTHR13285:SF20">
    <property type="entry name" value="PROTEIN-CYSTEINE N-PALMITOYLTRANSFERASE HHAT"/>
    <property type="match status" value="1"/>
</dbReference>
<dbReference type="InterPro" id="IPR051085">
    <property type="entry name" value="MB_O-acyltransferase"/>
</dbReference>
<proteinExistence type="predicted"/>
<keyword evidence="1" id="KW-0812">Transmembrane</keyword>
<reference evidence="2" key="1">
    <citation type="journal article" date="2014" name="Nat. Commun.">
        <title>The rainbow trout genome provides novel insights into evolution after whole-genome duplication in vertebrates.</title>
        <authorList>
            <person name="Berthelot C."/>
            <person name="Brunet F."/>
            <person name="Chalopin D."/>
            <person name="Juanchich A."/>
            <person name="Bernard M."/>
            <person name="Noel B."/>
            <person name="Bento P."/>
            <person name="Da Silva C."/>
            <person name="Labadie K."/>
            <person name="Alberti A."/>
            <person name="Aury J.M."/>
            <person name="Louis A."/>
            <person name="Dehais P."/>
            <person name="Bardou P."/>
            <person name="Montfort J."/>
            <person name="Klopp C."/>
            <person name="Cabau C."/>
            <person name="Gaspin C."/>
            <person name="Thorgaard G.H."/>
            <person name="Boussaha M."/>
            <person name="Quillet E."/>
            <person name="Guyomard R."/>
            <person name="Galiana D."/>
            <person name="Bobe J."/>
            <person name="Volff J.N."/>
            <person name="Genet C."/>
            <person name="Wincker P."/>
            <person name="Jaillon O."/>
            <person name="Roest Crollius H."/>
            <person name="Guiguen Y."/>
        </authorList>
    </citation>
    <scope>NUCLEOTIDE SEQUENCE [LARGE SCALE GENOMIC DNA]</scope>
</reference>
<feature type="transmembrane region" description="Helical" evidence="1">
    <location>
        <begin position="173"/>
        <end position="196"/>
    </location>
</feature>
<dbReference type="GO" id="GO:0016409">
    <property type="term" value="F:palmitoyltransferase activity"/>
    <property type="evidence" value="ECO:0007669"/>
    <property type="project" value="TreeGrafter"/>
</dbReference>
<protein>
    <submittedName>
        <fullName evidence="2">Uncharacterized protein</fullName>
    </submittedName>
</protein>
<name>A0A060X929_ONCMY</name>
<keyword evidence="1" id="KW-0472">Membrane</keyword>
<evidence type="ECO:0000313" key="2">
    <source>
        <dbReference type="EMBL" id="CDQ73350.1"/>
    </source>
</evidence>
<keyword evidence="1" id="KW-1133">Transmembrane helix</keyword>
<dbReference type="PANTHER" id="PTHR13285">
    <property type="entry name" value="ACYLTRANSFERASE"/>
    <property type="match status" value="1"/>
</dbReference>
<dbReference type="PaxDb" id="8022-A0A060X929"/>
<dbReference type="Proteomes" id="UP000193380">
    <property type="component" value="Unassembled WGS sequence"/>
</dbReference>
<gene>
    <name evidence="2" type="ORF">GSONMT00023464001</name>
</gene>
<dbReference type="AlphaFoldDB" id="A0A060X929"/>
<sequence>MKSTSNGSAFYLIGTEFIQSSTKENVGGDFLNPERSTIFHGSGVHSRSIGKAEDIARGISLFHNAFLALMAKQSSTLAALPRAEVGAYWVLSFGSHLYSFYQLHIFSKEHEAGLEREFQLEKGFLIWGHKKDPTDFEWSFWSHWARKSLLWTLLGHAVVSRLASFFIPKFRVTALLAYGLLVACCVVGIKGLGVVLGHLGLSLAVAQLCNPALSWSCALLLLSTLHIPPLQEIQVSRTSFYSISCMLSLSLIHPLQEIHTSLPPHLPTAAESHRPKQLFPSLILQI</sequence>
<dbReference type="STRING" id="8022.A0A060X929"/>
<dbReference type="EMBL" id="FR904897">
    <property type="protein sequence ID" value="CDQ73350.1"/>
    <property type="molecule type" value="Genomic_DNA"/>
</dbReference>